<dbReference type="Proteomes" id="UP000807306">
    <property type="component" value="Unassembled WGS sequence"/>
</dbReference>
<protein>
    <submittedName>
        <fullName evidence="1">Uncharacterized protein</fullName>
    </submittedName>
</protein>
<comment type="caution">
    <text evidence="1">The sequence shown here is derived from an EMBL/GenBank/DDBJ whole genome shotgun (WGS) entry which is preliminary data.</text>
</comment>
<organism evidence="1 2">
    <name type="scientific">Crepidotus variabilis</name>
    <dbReference type="NCBI Taxonomy" id="179855"/>
    <lineage>
        <taxon>Eukaryota</taxon>
        <taxon>Fungi</taxon>
        <taxon>Dikarya</taxon>
        <taxon>Basidiomycota</taxon>
        <taxon>Agaricomycotina</taxon>
        <taxon>Agaricomycetes</taxon>
        <taxon>Agaricomycetidae</taxon>
        <taxon>Agaricales</taxon>
        <taxon>Agaricineae</taxon>
        <taxon>Crepidotaceae</taxon>
        <taxon>Crepidotus</taxon>
    </lineage>
</organism>
<dbReference type="AlphaFoldDB" id="A0A9P6JPG9"/>
<keyword evidence="2" id="KW-1185">Reference proteome</keyword>
<dbReference type="EMBL" id="MU157855">
    <property type="protein sequence ID" value="KAF9528166.1"/>
    <property type="molecule type" value="Genomic_DNA"/>
</dbReference>
<proteinExistence type="predicted"/>
<gene>
    <name evidence="1" type="ORF">CPB83DRAFT_855018</name>
</gene>
<evidence type="ECO:0000313" key="2">
    <source>
        <dbReference type="Proteomes" id="UP000807306"/>
    </source>
</evidence>
<evidence type="ECO:0000313" key="1">
    <source>
        <dbReference type="EMBL" id="KAF9528166.1"/>
    </source>
</evidence>
<sequence length="71" mass="7598">MPHTDTRTQMAGFNDPSYFKSLLALLSMGATGCKSSSGFVLPELNHNALKNAEIDALMSQSGIGDCRAKFC</sequence>
<reference evidence="1" key="1">
    <citation type="submission" date="2020-11" db="EMBL/GenBank/DDBJ databases">
        <authorList>
            <consortium name="DOE Joint Genome Institute"/>
            <person name="Ahrendt S."/>
            <person name="Riley R."/>
            <person name="Andreopoulos W."/>
            <person name="Labutti K."/>
            <person name="Pangilinan J."/>
            <person name="Ruiz-Duenas F.J."/>
            <person name="Barrasa J.M."/>
            <person name="Sanchez-Garcia M."/>
            <person name="Camarero S."/>
            <person name="Miyauchi S."/>
            <person name="Serrano A."/>
            <person name="Linde D."/>
            <person name="Babiker R."/>
            <person name="Drula E."/>
            <person name="Ayuso-Fernandez I."/>
            <person name="Pacheco R."/>
            <person name="Padilla G."/>
            <person name="Ferreira P."/>
            <person name="Barriuso J."/>
            <person name="Kellner H."/>
            <person name="Castanera R."/>
            <person name="Alfaro M."/>
            <person name="Ramirez L."/>
            <person name="Pisabarro A.G."/>
            <person name="Kuo A."/>
            <person name="Tritt A."/>
            <person name="Lipzen A."/>
            <person name="He G."/>
            <person name="Yan M."/>
            <person name="Ng V."/>
            <person name="Cullen D."/>
            <person name="Martin F."/>
            <person name="Rosso M.-N."/>
            <person name="Henrissat B."/>
            <person name="Hibbett D."/>
            <person name="Martinez A.T."/>
            <person name="Grigoriev I.V."/>
        </authorList>
    </citation>
    <scope>NUCLEOTIDE SEQUENCE</scope>
    <source>
        <strain evidence="1">CBS 506.95</strain>
    </source>
</reference>
<accession>A0A9P6JPG9</accession>
<name>A0A9P6JPG9_9AGAR</name>
<dbReference type="PROSITE" id="PS51257">
    <property type="entry name" value="PROKAR_LIPOPROTEIN"/>
    <property type="match status" value="1"/>
</dbReference>